<accession>V9ZAL4</accession>
<gene>
    <name evidence="2" type="ORF">pFRL6_389c</name>
</gene>
<dbReference type="RefSeq" id="WP_024127712.1">
    <property type="nucleotide sequence ID" value="NC_023286.1"/>
</dbReference>
<organism evidence="2">
    <name type="scientific">Streptomyces sp. F12</name>
    <dbReference type="NCBI Taxonomy" id="1436084"/>
    <lineage>
        <taxon>Bacteria</taxon>
        <taxon>Bacillati</taxon>
        <taxon>Actinomycetota</taxon>
        <taxon>Actinomycetes</taxon>
        <taxon>Kitasatosporales</taxon>
        <taxon>Streptomycetaceae</taxon>
        <taxon>Streptomyces</taxon>
    </lineage>
</organism>
<proteinExistence type="predicted"/>
<evidence type="ECO:0000313" key="2">
    <source>
        <dbReference type="EMBL" id="AHE40476.1"/>
    </source>
</evidence>
<name>V9ZAL4_9ACTN</name>
<evidence type="ECO:0000256" key="1">
    <source>
        <dbReference type="SAM" id="MobiDB-lite"/>
    </source>
</evidence>
<sequence>MLDSASTSEKPRTRVRWEPVDAFTPGEAIELARTARISRSAERDYMSAHIVSEATAEQEIRRLLERILQTGRLARECDGPLMRARTHKADGDDAWSFLLDPATKVIVGYRGPASSWFDEVHPPIEELLDAITERRRRDEEIAQRRLAREREAAERRASHEKRMAEQQAAAARRASAVPAPTWPLMPEGLYDWSGNPALLPSRRRPITDEARIRRAGRLPHVVFHSEALNSPFFRDVPLENRCEAVRRVLDKLLRAPTKGAVSISPDCITVSGQKVVLTLTPDCTMVRTLNPPRPGDSTPARYRAERWRLPRPKSTGPADPEADTEPKG</sequence>
<dbReference type="EMBL" id="KF602051">
    <property type="protein sequence ID" value="AHE40476.1"/>
    <property type="molecule type" value="Genomic_DNA"/>
</dbReference>
<protein>
    <submittedName>
        <fullName evidence="2">Uncharacterized protein</fullName>
    </submittedName>
</protein>
<reference evidence="2" key="1">
    <citation type="submission" date="2013-09" db="EMBL/GenBank/DDBJ databases">
        <title>Complete nucleotide sequence of Streptomyces linear plasmid pFRL6.</title>
        <authorList>
            <person name="Chen Z."/>
            <person name="Fang P."/>
            <person name="Qin Z."/>
        </authorList>
    </citation>
    <scope>NUCLEOTIDE SEQUENCE</scope>
    <source>
        <plasmid evidence="2">pFRL6</plasmid>
    </source>
</reference>
<feature type="region of interest" description="Disordered" evidence="1">
    <location>
        <begin position="287"/>
        <end position="328"/>
    </location>
</feature>
<keyword evidence="2" id="KW-0614">Plasmid</keyword>
<dbReference type="AlphaFoldDB" id="V9ZAL4"/>
<geneLocation type="plasmid" evidence="2">
    <name>pFRL6</name>
</geneLocation>